<protein>
    <submittedName>
        <fullName evidence="3">Tetratricopeptide repeat protein</fullName>
    </submittedName>
</protein>
<feature type="chain" id="PRO_5018187234" evidence="2">
    <location>
        <begin position="20"/>
        <end position="182"/>
    </location>
</feature>
<dbReference type="RefSeq" id="WP_121940384.1">
    <property type="nucleotide sequence ID" value="NZ_REFR01000017.1"/>
</dbReference>
<keyword evidence="2" id="KW-0732">Signal</keyword>
<feature type="signal peptide" evidence="2">
    <location>
        <begin position="1"/>
        <end position="19"/>
    </location>
</feature>
<evidence type="ECO:0000256" key="2">
    <source>
        <dbReference type="SAM" id="SignalP"/>
    </source>
</evidence>
<reference evidence="3 4" key="1">
    <citation type="submission" date="2018-10" db="EMBL/GenBank/DDBJ databases">
        <title>Genomic Encyclopedia of Archaeal and Bacterial Type Strains, Phase II (KMG-II): from individual species to whole genera.</title>
        <authorList>
            <person name="Goeker M."/>
        </authorList>
    </citation>
    <scope>NUCLEOTIDE SEQUENCE [LARGE SCALE GENOMIC DNA]</scope>
    <source>
        <strain evidence="3 4">DSM 25217</strain>
    </source>
</reference>
<sequence>MRFLSAVAAMAFIFSVASGGMGAYAGELAKRMGIETGPKLEVIFQTPDILRQAREAIIYGEVEKARELYGRALTRDLSENQRARSHNGMCVVHILERAFDDALEHCNMAIRIRPNDWRFYNNRGNIYLETGALEAAIGEYERGLKLSPQSEVIRRNLALANNRVQPGMMPEAGGAGLEKKNI</sequence>
<dbReference type="InParanoid" id="A0A3M0C024"/>
<name>A0A3M0C024_9PROT</name>
<evidence type="ECO:0000313" key="3">
    <source>
        <dbReference type="EMBL" id="RMB00559.1"/>
    </source>
</evidence>
<dbReference type="InterPro" id="IPR011990">
    <property type="entry name" value="TPR-like_helical_dom_sf"/>
</dbReference>
<gene>
    <name evidence="3" type="ORF">BXY39_3746</name>
</gene>
<evidence type="ECO:0000313" key="4">
    <source>
        <dbReference type="Proteomes" id="UP000271227"/>
    </source>
</evidence>
<keyword evidence="4" id="KW-1185">Reference proteome</keyword>
<accession>A0A3M0C024</accession>
<dbReference type="Gene3D" id="1.25.40.10">
    <property type="entry name" value="Tetratricopeptide repeat domain"/>
    <property type="match status" value="1"/>
</dbReference>
<dbReference type="InterPro" id="IPR019734">
    <property type="entry name" value="TPR_rpt"/>
</dbReference>
<organism evidence="3 4">
    <name type="scientific">Eilatimonas milleporae</name>
    <dbReference type="NCBI Taxonomy" id="911205"/>
    <lineage>
        <taxon>Bacteria</taxon>
        <taxon>Pseudomonadati</taxon>
        <taxon>Pseudomonadota</taxon>
        <taxon>Alphaproteobacteria</taxon>
        <taxon>Kordiimonadales</taxon>
        <taxon>Kordiimonadaceae</taxon>
        <taxon>Eilatimonas</taxon>
    </lineage>
</organism>
<feature type="repeat" description="TPR" evidence="1">
    <location>
        <begin position="117"/>
        <end position="150"/>
    </location>
</feature>
<dbReference type="Proteomes" id="UP000271227">
    <property type="component" value="Unassembled WGS sequence"/>
</dbReference>
<dbReference type="SMART" id="SM00028">
    <property type="entry name" value="TPR"/>
    <property type="match status" value="2"/>
</dbReference>
<keyword evidence="1" id="KW-0802">TPR repeat</keyword>
<dbReference type="PROSITE" id="PS50005">
    <property type="entry name" value="TPR"/>
    <property type="match status" value="1"/>
</dbReference>
<evidence type="ECO:0000256" key="1">
    <source>
        <dbReference type="PROSITE-ProRule" id="PRU00339"/>
    </source>
</evidence>
<dbReference type="OrthoDB" id="7957531at2"/>
<dbReference type="Pfam" id="PF13371">
    <property type="entry name" value="TPR_9"/>
    <property type="match status" value="1"/>
</dbReference>
<proteinExistence type="predicted"/>
<comment type="caution">
    <text evidence="3">The sequence shown here is derived from an EMBL/GenBank/DDBJ whole genome shotgun (WGS) entry which is preliminary data.</text>
</comment>
<dbReference type="AlphaFoldDB" id="A0A3M0C024"/>
<dbReference type="EMBL" id="REFR01000017">
    <property type="protein sequence ID" value="RMB00559.1"/>
    <property type="molecule type" value="Genomic_DNA"/>
</dbReference>
<dbReference type="SUPFAM" id="SSF48452">
    <property type="entry name" value="TPR-like"/>
    <property type="match status" value="1"/>
</dbReference>